<dbReference type="SUPFAM" id="SSF57845">
    <property type="entry name" value="B-box zinc-binding domain"/>
    <property type="match status" value="1"/>
</dbReference>
<dbReference type="PANTHER" id="PTHR25462:SF299">
    <property type="entry name" value="E3 UBIQUITIN-PROTEIN LIGASE TRIM56"/>
    <property type="match status" value="1"/>
</dbReference>
<dbReference type="SUPFAM" id="SSF57850">
    <property type="entry name" value="RING/U-box"/>
    <property type="match status" value="1"/>
</dbReference>
<evidence type="ECO:0000259" key="6">
    <source>
        <dbReference type="PROSITE" id="PS50089"/>
    </source>
</evidence>
<dbReference type="Gene3D" id="4.10.640.40">
    <property type="entry name" value="Cytoplasmic polyadenylation element-binding protein, ZZ domain"/>
    <property type="match status" value="1"/>
</dbReference>
<reference evidence="8" key="1">
    <citation type="submission" date="2021-02" db="EMBL/GenBank/DDBJ databases">
        <authorList>
            <person name="Nowell W R."/>
        </authorList>
    </citation>
    <scope>NUCLEOTIDE SEQUENCE</scope>
</reference>
<name>A0A818N6G7_9BILA</name>
<dbReference type="SUPFAM" id="SSF52047">
    <property type="entry name" value="RNI-like"/>
    <property type="match status" value="1"/>
</dbReference>
<dbReference type="AlphaFoldDB" id="A0A818N6G7"/>
<dbReference type="GO" id="GO:0005654">
    <property type="term" value="C:nucleoplasm"/>
    <property type="evidence" value="ECO:0007669"/>
    <property type="project" value="TreeGrafter"/>
</dbReference>
<sequence length="517" mass="59566">MASDFSALVEDVITCPICQKHFDQPTMLPCKHTFCYRCIQNMVTGNDGVLKCPQRDGTELKKDKIDTLPLNEIVRDLVHMLDHSDSSPSVCYRCETDIAEYWCESDCKHSFCSKCWDTIHELGQYRNHTQLPIREKPPDVARCQEHEQGDDTLKYWCEQCTKQVCNNCQQIKHKDHPFILVTDFMDALQEECEDGLQGVQSCLTYRSNRVEKMVTEIEEEKKSNKSKVVVAMDSFRKIIDEQEKALLENIDNTEREEIKSIEEYKRQLQGEHQNLIEEVLNFVVVCTDKEPKKQFDAKSSFDDYIKRTKTKLLELKPKTRNGNHIPGLQKLQQIEQQIRSINMEKVPKYENRELQDAITRNGNNSTLNLQSIQLTDKDMEIVANLLENNRTLTTLQLTAEELKGFGAQQLADALRINETLTNLQLHDNKIGDTGAQHLADALKVNKGTRVENRKITFVIEAPPRPPYDNPQLRKHFTDNGNKPTLNLGFSNLTDRDMEIVADVLKTNTTMISLLSEF</sequence>
<feature type="domain" description="B box-type" evidence="7">
    <location>
        <begin position="138"/>
        <end position="181"/>
    </location>
</feature>
<proteinExistence type="predicted"/>
<dbReference type="SMART" id="SM00368">
    <property type="entry name" value="LRR_RI"/>
    <property type="match status" value="2"/>
</dbReference>
<dbReference type="InterPro" id="IPR032675">
    <property type="entry name" value="LRR_dom_sf"/>
</dbReference>
<keyword evidence="3" id="KW-0862">Zinc</keyword>
<dbReference type="InterPro" id="IPR000315">
    <property type="entry name" value="Znf_B-box"/>
</dbReference>
<dbReference type="GO" id="GO:0060340">
    <property type="term" value="P:positive regulation of type I interferon-mediated signaling pathway"/>
    <property type="evidence" value="ECO:0007669"/>
    <property type="project" value="TreeGrafter"/>
</dbReference>
<dbReference type="GO" id="GO:0008270">
    <property type="term" value="F:zinc ion binding"/>
    <property type="evidence" value="ECO:0007669"/>
    <property type="project" value="UniProtKB-KW"/>
</dbReference>
<dbReference type="InterPro" id="IPR038446">
    <property type="entry name" value="CEBP_ZZ_sf"/>
</dbReference>
<dbReference type="EMBL" id="CAJOBB010000183">
    <property type="protein sequence ID" value="CAF3600092.1"/>
    <property type="molecule type" value="Genomic_DNA"/>
</dbReference>
<dbReference type="InterPro" id="IPR047153">
    <property type="entry name" value="TRIM45/56/19-like"/>
</dbReference>
<dbReference type="GO" id="GO:0045087">
    <property type="term" value="P:innate immune response"/>
    <property type="evidence" value="ECO:0007669"/>
    <property type="project" value="TreeGrafter"/>
</dbReference>
<dbReference type="SMART" id="SM00336">
    <property type="entry name" value="BBOX"/>
    <property type="match status" value="2"/>
</dbReference>
<evidence type="ECO:0000313" key="9">
    <source>
        <dbReference type="Proteomes" id="UP000663868"/>
    </source>
</evidence>
<dbReference type="InterPro" id="IPR001841">
    <property type="entry name" value="Znf_RING"/>
</dbReference>
<evidence type="ECO:0000256" key="4">
    <source>
        <dbReference type="PROSITE-ProRule" id="PRU00024"/>
    </source>
</evidence>
<evidence type="ECO:0000256" key="5">
    <source>
        <dbReference type="SAM" id="Coils"/>
    </source>
</evidence>
<protein>
    <submittedName>
        <fullName evidence="8">Uncharacterized protein</fullName>
    </submittedName>
</protein>
<comment type="caution">
    <text evidence="8">The sequence shown here is derived from an EMBL/GenBank/DDBJ whole genome shotgun (WGS) entry which is preliminary data.</text>
</comment>
<dbReference type="InterPro" id="IPR017907">
    <property type="entry name" value="Znf_RING_CS"/>
</dbReference>
<dbReference type="PANTHER" id="PTHR25462">
    <property type="entry name" value="BONUS, ISOFORM C-RELATED"/>
    <property type="match status" value="1"/>
</dbReference>
<dbReference type="CDD" id="cd19757">
    <property type="entry name" value="Bbox1"/>
    <property type="match status" value="1"/>
</dbReference>
<dbReference type="Gene3D" id="3.30.40.10">
    <property type="entry name" value="Zinc/RING finger domain, C3HC4 (zinc finger)"/>
    <property type="match status" value="1"/>
</dbReference>
<evidence type="ECO:0000256" key="2">
    <source>
        <dbReference type="ARBA" id="ARBA00022771"/>
    </source>
</evidence>
<dbReference type="Proteomes" id="UP000663868">
    <property type="component" value="Unassembled WGS sequence"/>
</dbReference>
<evidence type="ECO:0000256" key="3">
    <source>
        <dbReference type="ARBA" id="ARBA00022833"/>
    </source>
</evidence>
<dbReference type="Gene3D" id="3.80.10.10">
    <property type="entry name" value="Ribonuclease Inhibitor"/>
    <property type="match status" value="1"/>
</dbReference>
<gene>
    <name evidence="8" type="ORF">KXQ929_LOCUS5084</name>
</gene>
<feature type="domain" description="RING-type" evidence="6">
    <location>
        <begin position="15"/>
        <end position="53"/>
    </location>
</feature>
<organism evidence="8 9">
    <name type="scientific">Adineta steineri</name>
    <dbReference type="NCBI Taxonomy" id="433720"/>
    <lineage>
        <taxon>Eukaryota</taxon>
        <taxon>Metazoa</taxon>
        <taxon>Spiralia</taxon>
        <taxon>Gnathifera</taxon>
        <taxon>Rotifera</taxon>
        <taxon>Eurotatoria</taxon>
        <taxon>Bdelloidea</taxon>
        <taxon>Adinetida</taxon>
        <taxon>Adinetidae</taxon>
        <taxon>Adineta</taxon>
    </lineage>
</organism>
<feature type="coiled-coil region" evidence="5">
    <location>
        <begin position="236"/>
        <end position="278"/>
    </location>
</feature>
<dbReference type="InterPro" id="IPR027370">
    <property type="entry name" value="Znf-RING_euk"/>
</dbReference>
<evidence type="ECO:0000256" key="1">
    <source>
        <dbReference type="ARBA" id="ARBA00022723"/>
    </source>
</evidence>
<accession>A0A818N6G7</accession>
<keyword evidence="2 4" id="KW-0863">Zinc-finger</keyword>
<keyword evidence="1" id="KW-0479">Metal-binding</keyword>
<keyword evidence="5" id="KW-0175">Coiled coil</keyword>
<evidence type="ECO:0000313" key="8">
    <source>
        <dbReference type="EMBL" id="CAF3600092.1"/>
    </source>
</evidence>
<dbReference type="SMART" id="SM00184">
    <property type="entry name" value="RING"/>
    <property type="match status" value="2"/>
</dbReference>
<dbReference type="GO" id="GO:0061630">
    <property type="term" value="F:ubiquitin protein ligase activity"/>
    <property type="evidence" value="ECO:0007669"/>
    <property type="project" value="TreeGrafter"/>
</dbReference>
<dbReference type="InterPro" id="IPR013083">
    <property type="entry name" value="Znf_RING/FYVE/PHD"/>
</dbReference>
<dbReference type="Pfam" id="PF13445">
    <property type="entry name" value="zf-RING_UBOX"/>
    <property type="match status" value="1"/>
</dbReference>
<dbReference type="PROSITE" id="PS50119">
    <property type="entry name" value="ZF_BBOX"/>
    <property type="match status" value="1"/>
</dbReference>
<dbReference type="PROSITE" id="PS00518">
    <property type="entry name" value="ZF_RING_1"/>
    <property type="match status" value="1"/>
</dbReference>
<dbReference type="Gene3D" id="3.30.160.60">
    <property type="entry name" value="Classic Zinc Finger"/>
    <property type="match status" value="1"/>
</dbReference>
<evidence type="ECO:0000259" key="7">
    <source>
        <dbReference type="PROSITE" id="PS50119"/>
    </source>
</evidence>
<dbReference type="PROSITE" id="PS50089">
    <property type="entry name" value="ZF_RING_2"/>
    <property type="match status" value="1"/>
</dbReference>
<dbReference type="Pfam" id="PF00643">
    <property type="entry name" value="zf-B_box"/>
    <property type="match status" value="1"/>
</dbReference>